<dbReference type="AlphaFoldDB" id="A0A0C3BV92"/>
<accession>A0A0C3BV92</accession>
<proteinExistence type="predicted"/>
<reference evidence="2" key="2">
    <citation type="submission" date="2015-01" db="EMBL/GenBank/DDBJ databases">
        <title>Evolutionary Origins and Diversification of the Mycorrhizal Mutualists.</title>
        <authorList>
            <consortium name="DOE Joint Genome Institute"/>
            <consortium name="Mycorrhizal Genomics Consortium"/>
            <person name="Kohler A."/>
            <person name="Kuo A."/>
            <person name="Nagy L.G."/>
            <person name="Floudas D."/>
            <person name="Copeland A."/>
            <person name="Barry K.W."/>
            <person name="Cichocki N."/>
            <person name="Veneault-Fourrey C."/>
            <person name="LaButti K."/>
            <person name="Lindquist E.A."/>
            <person name="Lipzen A."/>
            <person name="Lundell T."/>
            <person name="Morin E."/>
            <person name="Murat C."/>
            <person name="Riley R."/>
            <person name="Ohm R."/>
            <person name="Sun H."/>
            <person name="Tunlid A."/>
            <person name="Henrissat B."/>
            <person name="Grigoriev I.V."/>
            <person name="Hibbett D.S."/>
            <person name="Martin F."/>
        </authorList>
    </citation>
    <scope>NUCLEOTIDE SEQUENCE [LARGE SCALE GENOMIC DNA]</scope>
    <source>
        <strain evidence="2">F 1598</strain>
    </source>
</reference>
<reference evidence="1 2" key="1">
    <citation type="submission" date="2014-04" db="EMBL/GenBank/DDBJ databases">
        <authorList>
            <consortium name="DOE Joint Genome Institute"/>
            <person name="Kuo A."/>
            <person name="Tarkka M."/>
            <person name="Buscot F."/>
            <person name="Kohler A."/>
            <person name="Nagy L.G."/>
            <person name="Floudas D."/>
            <person name="Copeland A."/>
            <person name="Barry K.W."/>
            <person name="Cichocki N."/>
            <person name="Veneault-Fourrey C."/>
            <person name="LaButti K."/>
            <person name="Lindquist E.A."/>
            <person name="Lipzen A."/>
            <person name="Lundell T."/>
            <person name="Morin E."/>
            <person name="Murat C."/>
            <person name="Sun H."/>
            <person name="Tunlid A."/>
            <person name="Henrissat B."/>
            <person name="Grigoriev I.V."/>
            <person name="Hibbett D.S."/>
            <person name="Martin F."/>
            <person name="Nordberg H.P."/>
            <person name="Cantor M.N."/>
            <person name="Hua S.X."/>
        </authorList>
    </citation>
    <scope>NUCLEOTIDE SEQUENCE [LARGE SCALE GENOMIC DNA]</scope>
    <source>
        <strain evidence="1 2">F 1598</strain>
    </source>
</reference>
<dbReference type="PANTHER" id="PTHR14097">
    <property type="entry name" value="OXIDOREDUCTASE HTATIP2"/>
    <property type="match status" value="1"/>
</dbReference>
<dbReference type="InParanoid" id="A0A0C3BV92"/>
<dbReference type="OrthoDB" id="9975943at2759"/>
<dbReference type="Gene3D" id="3.40.50.720">
    <property type="entry name" value="NAD(P)-binding Rossmann-like Domain"/>
    <property type="match status" value="1"/>
</dbReference>
<organism evidence="1 2">
    <name type="scientific">Piloderma croceum (strain F 1598)</name>
    <dbReference type="NCBI Taxonomy" id="765440"/>
    <lineage>
        <taxon>Eukaryota</taxon>
        <taxon>Fungi</taxon>
        <taxon>Dikarya</taxon>
        <taxon>Basidiomycota</taxon>
        <taxon>Agaricomycotina</taxon>
        <taxon>Agaricomycetes</taxon>
        <taxon>Agaricomycetidae</taxon>
        <taxon>Atheliales</taxon>
        <taxon>Atheliaceae</taxon>
        <taxon>Piloderma</taxon>
    </lineage>
</organism>
<evidence type="ECO:0000313" key="1">
    <source>
        <dbReference type="EMBL" id="KIM81267.1"/>
    </source>
</evidence>
<evidence type="ECO:0000313" key="2">
    <source>
        <dbReference type="Proteomes" id="UP000054166"/>
    </source>
</evidence>
<sequence length="249" mass="26829">MHIILTGATGTVGAAVLRHCLASPNITHLSILSRREFALPVDDNLDVQKAHTIIHKDYSAYPDELLAKLKGADGCIWAQGISQTEVPKDEYIRITHDYPLAAAKAFSSLSINSKFNFVYVSGEGADPTEKSYTLFGKIKGRTETALLSLPSTPAYSALRVYNVRPGYVDPPKHHRPRSIITKILVESVLAPALRLLLPSQVSPTGPLSKVLVDLATGDGNALEAKPGAGIEADGRTVRSVAIRRLATEL</sequence>
<dbReference type="InterPro" id="IPR036291">
    <property type="entry name" value="NAD(P)-bd_dom_sf"/>
</dbReference>
<dbReference type="EMBL" id="KN833000">
    <property type="protein sequence ID" value="KIM81267.1"/>
    <property type="molecule type" value="Genomic_DNA"/>
</dbReference>
<dbReference type="Proteomes" id="UP000054166">
    <property type="component" value="Unassembled WGS sequence"/>
</dbReference>
<evidence type="ECO:0008006" key="3">
    <source>
        <dbReference type="Google" id="ProtNLM"/>
    </source>
</evidence>
<dbReference type="STRING" id="765440.A0A0C3BV92"/>
<keyword evidence="2" id="KW-1185">Reference proteome</keyword>
<gene>
    <name evidence="1" type="ORF">PILCRDRAFT_821737</name>
</gene>
<dbReference type="SUPFAM" id="SSF51735">
    <property type="entry name" value="NAD(P)-binding Rossmann-fold domains"/>
    <property type="match status" value="1"/>
</dbReference>
<name>A0A0C3BV92_PILCF</name>
<protein>
    <recommendedName>
        <fullName evidence="3">NAD(P)-binding domain-containing protein</fullName>
    </recommendedName>
</protein>
<dbReference type="PANTHER" id="PTHR14097:SF8">
    <property type="entry name" value="NAD(P)-BINDING DOMAIN-CONTAINING PROTEIN"/>
    <property type="match status" value="1"/>
</dbReference>
<dbReference type="HOGENOM" id="CLU_071330_5_0_1"/>